<reference evidence="14 15" key="1">
    <citation type="submission" date="2019-03" db="EMBL/GenBank/DDBJ databases">
        <title>Paraburkholderia sp. isolated from native Mimosa gymnas in Guartela State Park, Brazil.</title>
        <authorList>
            <person name="Paulitsch F."/>
            <person name="Hungria M."/>
            <person name="Delamuta J.R.M."/>
            <person name="Ribeiro R.A."/>
            <person name="Dall'Agnol R."/>
            <person name="Silva J.S.B."/>
        </authorList>
    </citation>
    <scope>NUCLEOTIDE SEQUENCE [LARGE SCALE GENOMIC DNA]</scope>
    <source>
        <strain evidence="14 15">CNPSo 3008</strain>
    </source>
</reference>
<evidence type="ECO:0000259" key="13">
    <source>
        <dbReference type="SMART" id="SM00831"/>
    </source>
</evidence>
<evidence type="ECO:0000256" key="10">
    <source>
        <dbReference type="ARBA" id="ARBA00022989"/>
    </source>
</evidence>
<dbReference type="SUPFAM" id="SSF81665">
    <property type="entry name" value="Calcium ATPase, transmembrane domain M"/>
    <property type="match status" value="1"/>
</dbReference>
<feature type="transmembrane region" description="Helical" evidence="12">
    <location>
        <begin position="672"/>
        <end position="693"/>
    </location>
</feature>
<keyword evidence="6" id="KW-0547">Nucleotide-binding</keyword>
<evidence type="ECO:0000256" key="2">
    <source>
        <dbReference type="ARBA" id="ARBA00008804"/>
    </source>
</evidence>
<dbReference type="SFLD" id="SFLDF00027">
    <property type="entry name" value="p-type_atpase"/>
    <property type="match status" value="1"/>
</dbReference>
<keyword evidence="8" id="KW-0460">Magnesium</keyword>
<dbReference type="Gene3D" id="2.70.150.10">
    <property type="entry name" value="Calcium-transporting ATPase, cytoplasmic transduction domain A"/>
    <property type="match status" value="1"/>
</dbReference>
<dbReference type="GO" id="GO:0005524">
    <property type="term" value="F:ATP binding"/>
    <property type="evidence" value="ECO:0007669"/>
    <property type="project" value="UniProtKB-KW"/>
</dbReference>
<dbReference type="OrthoDB" id="9814270at2"/>
<dbReference type="InterPro" id="IPR059000">
    <property type="entry name" value="ATPase_P-type_domA"/>
</dbReference>
<dbReference type="InterPro" id="IPR001757">
    <property type="entry name" value="P_typ_ATPase"/>
</dbReference>
<evidence type="ECO:0000256" key="4">
    <source>
        <dbReference type="ARBA" id="ARBA00022692"/>
    </source>
</evidence>
<name>A0A4R5L684_9BURK</name>
<dbReference type="PANTHER" id="PTHR42861">
    <property type="entry name" value="CALCIUM-TRANSPORTING ATPASE"/>
    <property type="match status" value="1"/>
</dbReference>
<organism evidence="14 15">
    <name type="scientific">Paraburkholderia guartelaensis</name>
    <dbReference type="NCBI Taxonomy" id="2546446"/>
    <lineage>
        <taxon>Bacteria</taxon>
        <taxon>Pseudomonadati</taxon>
        <taxon>Pseudomonadota</taxon>
        <taxon>Betaproteobacteria</taxon>
        <taxon>Burkholderiales</taxon>
        <taxon>Burkholderiaceae</taxon>
        <taxon>Paraburkholderia</taxon>
    </lineage>
</organism>
<dbReference type="InterPro" id="IPR018303">
    <property type="entry name" value="ATPase_P-typ_P_site"/>
</dbReference>
<dbReference type="Pfam" id="PF00690">
    <property type="entry name" value="Cation_ATPase_N"/>
    <property type="match status" value="1"/>
</dbReference>
<feature type="transmembrane region" description="Helical" evidence="12">
    <location>
        <begin position="284"/>
        <end position="315"/>
    </location>
</feature>
<dbReference type="SUPFAM" id="SSF81653">
    <property type="entry name" value="Calcium ATPase, transduction domain A"/>
    <property type="match status" value="1"/>
</dbReference>
<dbReference type="AlphaFoldDB" id="A0A4R5L684"/>
<dbReference type="InterPro" id="IPR004014">
    <property type="entry name" value="ATPase_P-typ_cation-transptr_N"/>
</dbReference>
<evidence type="ECO:0000256" key="9">
    <source>
        <dbReference type="ARBA" id="ARBA00022967"/>
    </source>
</evidence>
<evidence type="ECO:0000313" key="14">
    <source>
        <dbReference type="EMBL" id="TDG03391.1"/>
    </source>
</evidence>
<dbReference type="InterPro" id="IPR023299">
    <property type="entry name" value="ATPase_P-typ_cyto_dom_N"/>
</dbReference>
<sequence>MATLASQSTDEHAPAAAAAAQDLEKAPVDTVLMALGVQPDKGLSSAEAAARLARYGPNAIVEKSVSLARKILQHFTGPIACMIEAAALVSAVIGHWDDFAIITGLLFFNAALEFWQDHKASNALTALKNGLAPEATALRDSQWQTIQAETLVPGDVVKVRLGVIVPADLRFVSGDYASIDQAALTGESLPVAKKAGDEAYSGSVVKQGEMEGVVIATGANTFFGRTARLVEGAGAVSHAQKAMFQIGNFLIVVAVTLALILVSVKVHHDIIVADDWGWQDALGILQFVLVLLVASIPVAMPAVFSITMALGALALSKEKAIVSKLSAIEEMAGVDILCSDKTGTLTKNQLTVGDPILFSANSADDCILAAALASKIEDRDAIDTAVLVALKDQERLKGFSQQKYVPFDPVTKRTEATVTDAGGKAMVVTKGAPQVIVELAKPAPEIALRARNTVDELAAKGSRALGVARSEDGGSNWLLLGILPMSDPPRDDSRATIERANAKGVSVKMITGDDTAIAIETARQLGLGTHIMPASDVFPKNMDPNHVPPEIADAIERADGFARVFPEHKYAIVKALQARGHLVAMTGDGVNDAPALKQADCGTAVSGATDAARGAAALVLTAPGLSVINNAIDEARRIFGRVTSYTIYRVALTMDIMFLVVLSTIFLDLAPLTAVMIVIMSLLDDVPIMTIAYDNTPVSAKPIRWQMGRLLGISGVLGLFSIVESFGLLLVGIRIISHSHLQQFFGLFDSHQLQTVMFLQLVVGGHLLLFVTRTERFFLLPPYPAAPLVVAILLTQIVAALMCGLGWLMPSIRWGLIGWVWVYDLAWMFALGGVRLLTERIVDYRTVRQAASLRMLNQSLRHHATS</sequence>
<dbReference type="CDD" id="cd02076">
    <property type="entry name" value="P-type_ATPase_H"/>
    <property type="match status" value="1"/>
</dbReference>
<feature type="transmembrane region" description="Helical" evidence="12">
    <location>
        <begin position="753"/>
        <end position="771"/>
    </location>
</feature>
<evidence type="ECO:0000256" key="3">
    <source>
        <dbReference type="ARBA" id="ARBA00022553"/>
    </source>
</evidence>
<dbReference type="GO" id="GO:0008553">
    <property type="term" value="F:P-type proton-exporting transporter activity"/>
    <property type="evidence" value="ECO:0007669"/>
    <property type="project" value="InterPro"/>
</dbReference>
<evidence type="ECO:0000256" key="11">
    <source>
        <dbReference type="ARBA" id="ARBA00023136"/>
    </source>
</evidence>
<evidence type="ECO:0000256" key="8">
    <source>
        <dbReference type="ARBA" id="ARBA00022842"/>
    </source>
</evidence>
<evidence type="ECO:0000256" key="12">
    <source>
        <dbReference type="SAM" id="Phobius"/>
    </source>
</evidence>
<feature type="transmembrane region" description="Helical" evidence="12">
    <location>
        <begin position="814"/>
        <end position="838"/>
    </location>
</feature>
<dbReference type="PRINTS" id="PR00119">
    <property type="entry name" value="CATATPASE"/>
</dbReference>
<evidence type="ECO:0000256" key="5">
    <source>
        <dbReference type="ARBA" id="ARBA00022723"/>
    </source>
</evidence>
<feature type="domain" description="Cation-transporting P-type ATPase N-terminal" evidence="13">
    <location>
        <begin position="22"/>
        <end position="95"/>
    </location>
</feature>
<dbReference type="FunFam" id="2.70.150.10:FF:000042">
    <property type="entry name" value="Plasma membrane ATPase"/>
    <property type="match status" value="1"/>
</dbReference>
<dbReference type="GO" id="GO:0016020">
    <property type="term" value="C:membrane"/>
    <property type="evidence" value="ECO:0007669"/>
    <property type="project" value="UniProtKB-SubCell"/>
</dbReference>
<gene>
    <name evidence="14" type="ORF">E1N52_34650</name>
</gene>
<evidence type="ECO:0000256" key="1">
    <source>
        <dbReference type="ARBA" id="ARBA00004141"/>
    </source>
</evidence>
<evidence type="ECO:0000256" key="7">
    <source>
        <dbReference type="ARBA" id="ARBA00022840"/>
    </source>
</evidence>
<dbReference type="Proteomes" id="UP000295606">
    <property type="component" value="Unassembled WGS sequence"/>
</dbReference>
<dbReference type="SFLD" id="SFLDS00003">
    <property type="entry name" value="Haloacid_Dehalogenase"/>
    <property type="match status" value="1"/>
</dbReference>
<dbReference type="InterPro" id="IPR023298">
    <property type="entry name" value="ATPase_P-typ_TM_dom_sf"/>
</dbReference>
<dbReference type="PRINTS" id="PR00120">
    <property type="entry name" value="HATPASE"/>
</dbReference>
<keyword evidence="3" id="KW-0597">Phosphoprotein</keyword>
<dbReference type="GO" id="GO:0120029">
    <property type="term" value="P:proton export across plasma membrane"/>
    <property type="evidence" value="ECO:0007669"/>
    <property type="project" value="InterPro"/>
</dbReference>
<dbReference type="InterPro" id="IPR006534">
    <property type="entry name" value="P-type_ATPase_IIIA"/>
</dbReference>
<keyword evidence="5" id="KW-0479">Metal-binding</keyword>
<feature type="transmembrane region" description="Helical" evidence="12">
    <location>
        <begin position="246"/>
        <end position="264"/>
    </location>
</feature>
<dbReference type="Gene3D" id="3.40.1110.10">
    <property type="entry name" value="Calcium-transporting ATPase, cytoplasmic domain N"/>
    <property type="match status" value="1"/>
</dbReference>
<dbReference type="Gene3D" id="3.40.50.1000">
    <property type="entry name" value="HAD superfamily/HAD-like"/>
    <property type="match status" value="1"/>
</dbReference>
<comment type="similarity">
    <text evidence="2">Belongs to the cation transport ATPase (P-type) (TC 3.A.3) family. Type IIIA subfamily.</text>
</comment>
<dbReference type="PROSITE" id="PS00154">
    <property type="entry name" value="ATPASE_E1_E2"/>
    <property type="match status" value="1"/>
</dbReference>
<keyword evidence="11 12" id="KW-0472">Membrane</keyword>
<dbReference type="Gene3D" id="1.20.1110.10">
    <property type="entry name" value="Calcium-transporting ATPase, transmembrane domain"/>
    <property type="match status" value="1"/>
</dbReference>
<comment type="subcellular location">
    <subcellularLocation>
        <location evidence="1">Membrane</location>
        <topology evidence="1">Multi-pass membrane protein</topology>
    </subcellularLocation>
</comment>
<keyword evidence="9" id="KW-1278">Translocase</keyword>
<dbReference type="SFLD" id="SFLDG00002">
    <property type="entry name" value="C1.7:_P-type_atpase_like"/>
    <property type="match status" value="1"/>
</dbReference>
<dbReference type="NCBIfam" id="TIGR01494">
    <property type="entry name" value="ATPase_P-type"/>
    <property type="match status" value="2"/>
</dbReference>
<proteinExistence type="inferred from homology"/>
<dbReference type="SMART" id="SM00831">
    <property type="entry name" value="Cation_ATPase_N"/>
    <property type="match status" value="1"/>
</dbReference>
<keyword evidence="10 12" id="KW-1133">Transmembrane helix</keyword>
<keyword evidence="4 12" id="KW-0812">Transmembrane</keyword>
<keyword evidence="7" id="KW-0067">ATP-binding</keyword>
<evidence type="ECO:0000313" key="15">
    <source>
        <dbReference type="Proteomes" id="UP000295606"/>
    </source>
</evidence>
<protein>
    <submittedName>
        <fullName evidence="14">Plasma-membrane proton-efflux P-type ATPase</fullName>
    </submittedName>
</protein>
<accession>A0A4R5L684</accession>
<dbReference type="InterPro" id="IPR036412">
    <property type="entry name" value="HAD-like_sf"/>
</dbReference>
<feature type="transmembrane region" description="Helical" evidence="12">
    <location>
        <begin position="783"/>
        <end position="808"/>
    </location>
</feature>
<comment type="caution">
    <text evidence="14">The sequence shown here is derived from an EMBL/GenBank/DDBJ whole genome shotgun (WGS) entry which is preliminary data.</text>
</comment>
<dbReference type="GO" id="GO:0046872">
    <property type="term" value="F:metal ion binding"/>
    <property type="evidence" value="ECO:0007669"/>
    <property type="project" value="UniProtKB-KW"/>
</dbReference>
<dbReference type="NCBIfam" id="TIGR01647">
    <property type="entry name" value="ATPase-IIIA_H"/>
    <property type="match status" value="1"/>
</dbReference>
<dbReference type="FunFam" id="3.40.1110.10:FF:000005">
    <property type="entry name" value="Plasma membrane ATPase"/>
    <property type="match status" value="1"/>
</dbReference>
<dbReference type="InterPro" id="IPR044492">
    <property type="entry name" value="P_typ_ATPase_HD_dom"/>
</dbReference>
<dbReference type="EMBL" id="SMOD01000041">
    <property type="protein sequence ID" value="TDG03391.1"/>
    <property type="molecule type" value="Genomic_DNA"/>
</dbReference>
<dbReference type="Pfam" id="PF00702">
    <property type="entry name" value="Hydrolase"/>
    <property type="match status" value="1"/>
</dbReference>
<dbReference type="InterPro" id="IPR008250">
    <property type="entry name" value="ATPase_P-typ_transduc_dom_A_sf"/>
</dbReference>
<evidence type="ECO:0000256" key="6">
    <source>
        <dbReference type="ARBA" id="ARBA00022741"/>
    </source>
</evidence>
<dbReference type="SUPFAM" id="SSF56784">
    <property type="entry name" value="HAD-like"/>
    <property type="match status" value="1"/>
</dbReference>
<feature type="transmembrane region" description="Helical" evidence="12">
    <location>
        <begin position="646"/>
        <end position="666"/>
    </location>
</feature>
<dbReference type="FunFam" id="3.40.50.1000:FF:000211">
    <property type="entry name" value="Plasma membrane ATPase"/>
    <property type="match status" value="1"/>
</dbReference>
<dbReference type="Pfam" id="PF00122">
    <property type="entry name" value="E1-E2_ATPase"/>
    <property type="match status" value="1"/>
</dbReference>
<feature type="transmembrane region" description="Helical" evidence="12">
    <location>
        <begin position="713"/>
        <end position="733"/>
    </location>
</feature>
<dbReference type="GO" id="GO:0016887">
    <property type="term" value="F:ATP hydrolysis activity"/>
    <property type="evidence" value="ECO:0007669"/>
    <property type="project" value="InterPro"/>
</dbReference>
<dbReference type="RefSeq" id="WP_133188333.1">
    <property type="nucleotide sequence ID" value="NZ_SMOD01000041.1"/>
</dbReference>
<dbReference type="InterPro" id="IPR023214">
    <property type="entry name" value="HAD_sf"/>
</dbReference>